<feature type="transmembrane region" description="Helical" evidence="1">
    <location>
        <begin position="49"/>
        <end position="74"/>
    </location>
</feature>
<evidence type="ECO:0000256" key="1">
    <source>
        <dbReference type="SAM" id="Phobius"/>
    </source>
</evidence>
<name>A0A0G1B8U5_9BACT</name>
<gene>
    <name evidence="3" type="ORF">UV06_C0006G0016</name>
</gene>
<dbReference type="PATRIC" id="fig|1618378.3.peg.638"/>
<dbReference type="EMBL" id="LCDA01000006">
    <property type="protein sequence ID" value="KKS42746.1"/>
    <property type="molecule type" value="Genomic_DNA"/>
</dbReference>
<evidence type="ECO:0000313" key="3">
    <source>
        <dbReference type="EMBL" id="KKS42746.1"/>
    </source>
</evidence>
<keyword evidence="1" id="KW-0472">Membrane</keyword>
<organism evidence="3 4">
    <name type="scientific">Candidatus Collierbacteria bacterium GW2011_GWA2_42_17</name>
    <dbReference type="NCBI Taxonomy" id="1618378"/>
    <lineage>
        <taxon>Bacteria</taxon>
        <taxon>Candidatus Collieribacteriota</taxon>
    </lineage>
</organism>
<evidence type="ECO:0000313" key="4">
    <source>
        <dbReference type="Proteomes" id="UP000033854"/>
    </source>
</evidence>
<proteinExistence type="predicted"/>
<keyword evidence="1" id="KW-1133">Transmembrane helix</keyword>
<dbReference type="Pfam" id="PF14242">
    <property type="entry name" value="DUF4342"/>
    <property type="match status" value="1"/>
</dbReference>
<dbReference type="Proteomes" id="UP000033854">
    <property type="component" value="Unassembled WGS sequence"/>
</dbReference>
<comment type="caution">
    <text evidence="3">The sequence shown here is derived from an EMBL/GenBank/DDBJ whole genome shotgun (WGS) entry which is preliminary data.</text>
</comment>
<reference evidence="3 4" key="1">
    <citation type="journal article" date="2015" name="Nature">
        <title>rRNA introns, odd ribosomes, and small enigmatic genomes across a large radiation of phyla.</title>
        <authorList>
            <person name="Brown C.T."/>
            <person name="Hug L.A."/>
            <person name="Thomas B.C."/>
            <person name="Sharon I."/>
            <person name="Castelle C.J."/>
            <person name="Singh A."/>
            <person name="Wilkins M.J."/>
            <person name="Williams K.H."/>
            <person name="Banfield J.F."/>
        </authorList>
    </citation>
    <scope>NUCLEOTIDE SEQUENCE [LARGE SCALE GENOMIC DNA]</scope>
</reference>
<dbReference type="InterPro" id="IPR025642">
    <property type="entry name" value="DUF4342"/>
</dbReference>
<protein>
    <recommendedName>
        <fullName evidence="2">DUF4342 domain-containing protein</fullName>
    </recommendedName>
</protein>
<dbReference type="AlphaFoldDB" id="A0A0G1B8U5"/>
<feature type="domain" description="DUF4342" evidence="2">
    <location>
        <begin position="7"/>
        <end position="82"/>
    </location>
</feature>
<evidence type="ECO:0000259" key="2">
    <source>
        <dbReference type="Pfam" id="PF14242"/>
    </source>
</evidence>
<keyword evidence="1" id="KW-0812">Transmembrane</keyword>
<sequence length="85" mass="9076">MATKKKTTTQKTFKVNGENLLKTVKDLIAKGNVRHITIKDKTGKVVIEFPLTIGVVGVVLLPVFTAVGAIAALIGECTIAVEIEE</sequence>
<accession>A0A0G1B8U5</accession>